<comment type="caution">
    <text evidence="1">The sequence shown here is derived from an EMBL/GenBank/DDBJ whole genome shotgun (WGS) entry which is preliminary data.</text>
</comment>
<keyword evidence="2" id="KW-1185">Reference proteome</keyword>
<sequence length="61" mass="6591">MKPRRAQAMGFAGKGYGVCGVLSVCMEVTRDTMLYRSSSVVASWKMGVPFFSNAPSVARRG</sequence>
<accession>A0A9N9VYH3</accession>
<dbReference type="EMBL" id="CABFOC020000002">
    <property type="protein sequence ID" value="CAH0037768.1"/>
    <property type="molecule type" value="Genomic_DNA"/>
</dbReference>
<protein>
    <submittedName>
        <fullName evidence="1">Uncharacterized protein</fullName>
    </submittedName>
</protein>
<name>A0A9N9VYH3_9HYPO</name>
<reference evidence="2" key="1">
    <citation type="submission" date="2019-06" db="EMBL/GenBank/DDBJ databases">
        <authorList>
            <person name="Broberg M."/>
        </authorList>
    </citation>
    <scope>NUCLEOTIDE SEQUENCE [LARGE SCALE GENOMIC DNA]</scope>
</reference>
<gene>
    <name evidence="1" type="ORF">CSOL1703_00002992</name>
</gene>
<evidence type="ECO:0000313" key="1">
    <source>
        <dbReference type="EMBL" id="CAH0037768.1"/>
    </source>
</evidence>
<proteinExistence type="predicted"/>
<reference evidence="1 2" key="2">
    <citation type="submission" date="2021-10" db="EMBL/GenBank/DDBJ databases">
        <authorList>
            <person name="Piombo E."/>
        </authorList>
    </citation>
    <scope>NUCLEOTIDE SEQUENCE [LARGE SCALE GENOMIC DNA]</scope>
</reference>
<evidence type="ECO:0000313" key="2">
    <source>
        <dbReference type="Proteomes" id="UP000775872"/>
    </source>
</evidence>
<dbReference type="AlphaFoldDB" id="A0A9N9VYH3"/>
<dbReference type="Proteomes" id="UP000775872">
    <property type="component" value="Unassembled WGS sequence"/>
</dbReference>
<organism evidence="1 2">
    <name type="scientific">Clonostachys solani</name>
    <dbReference type="NCBI Taxonomy" id="160281"/>
    <lineage>
        <taxon>Eukaryota</taxon>
        <taxon>Fungi</taxon>
        <taxon>Dikarya</taxon>
        <taxon>Ascomycota</taxon>
        <taxon>Pezizomycotina</taxon>
        <taxon>Sordariomycetes</taxon>
        <taxon>Hypocreomycetidae</taxon>
        <taxon>Hypocreales</taxon>
        <taxon>Bionectriaceae</taxon>
        <taxon>Clonostachys</taxon>
    </lineage>
</organism>